<reference evidence="2 3" key="1">
    <citation type="submission" date="2019-06" db="EMBL/GenBank/DDBJ databases">
        <title>Genome sequencing of plant associated microbes to promote plant fitness in Sorghum bicolor and Oryza sativa.</title>
        <authorList>
            <person name="Coleman-Derr D."/>
        </authorList>
    </citation>
    <scope>NUCLEOTIDE SEQUENCE [LARGE SCALE GENOMIC DNA]</scope>
    <source>
        <strain evidence="2 3">KV-663</strain>
    </source>
</reference>
<dbReference type="PANTHER" id="PTHR43031">
    <property type="entry name" value="FAD-DEPENDENT OXIDOREDUCTASE"/>
    <property type="match status" value="1"/>
</dbReference>
<dbReference type="InterPro" id="IPR050229">
    <property type="entry name" value="GlpE_sulfurtransferase"/>
</dbReference>
<protein>
    <submittedName>
        <fullName evidence="2">Rhodanese-related sulfurtransferase</fullName>
    </submittedName>
</protein>
<name>A0A543HI38_9MICO</name>
<gene>
    <name evidence="2" type="ORF">FBY41_3309</name>
</gene>
<dbReference type="InterPro" id="IPR036873">
    <property type="entry name" value="Rhodanese-like_dom_sf"/>
</dbReference>
<organism evidence="2 3">
    <name type="scientific">Humibacillus xanthopallidus</name>
    <dbReference type="NCBI Taxonomy" id="412689"/>
    <lineage>
        <taxon>Bacteria</taxon>
        <taxon>Bacillati</taxon>
        <taxon>Actinomycetota</taxon>
        <taxon>Actinomycetes</taxon>
        <taxon>Micrococcales</taxon>
        <taxon>Intrasporangiaceae</taxon>
        <taxon>Humibacillus</taxon>
    </lineage>
</organism>
<dbReference type="Proteomes" id="UP000316747">
    <property type="component" value="Unassembled WGS sequence"/>
</dbReference>
<dbReference type="SUPFAM" id="SSF52821">
    <property type="entry name" value="Rhodanese/Cell cycle control phosphatase"/>
    <property type="match status" value="1"/>
</dbReference>
<dbReference type="RefSeq" id="WP_141845357.1">
    <property type="nucleotide sequence ID" value="NZ_VFPM01000003.1"/>
</dbReference>
<keyword evidence="3" id="KW-1185">Reference proteome</keyword>
<comment type="caution">
    <text evidence="2">The sequence shown here is derived from an EMBL/GenBank/DDBJ whole genome shotgun (WGS) entry which is preliminary data.</text>
</comment>
<dbReference type="Gene3D" id="3.40.250.10">
    <property type="entry name" value="Rhodanese-like domain"/>
    <property type="match status" value="1"/>
</dbReference>
<proteinExistence type="predicted"/>
<dbReference type="EMBL" id="VFPM01000003">
    <property type="protein sequence ID" value="TQM57957.1"/>
    <property type="molecule type" value="Genomic_DNA"/>
</dbReference>
<dbReference type="SMART" id="SM00450">
    <property type="entry name" value="RHOD"/>
    <property type="match status" value="1"/>
</dbReference>
<dbReference type="Pfam" id="PF00581">
    <property type="entry name" value="Rhodanese"/>
    <property type="match status" value="1"/>
</dbReference>
<dbReference type="PROSITE" id="PS50206">
    <property type="entry name" value="RHODANESE_3"/>
    <property type="match status" value="1"/>
</dbReference>
<evidence type="ECO:0000313" key="3">
    <source>
        <dbReference type="Proteomes" id="UP000316747"/>
    </source>
</evidence>
<dbReference type="GO" id="GO:0016740">
    <property type="term" value="F:transferase activity"/>
    <property type="evidence" value="ECO:0007669"/>
    <property type="project" value="UniProtKB-KW"/>
</dbReference>
<evidence type="ECO:0000313" key="2">
    <source>
        <dbReference type="EMBL" id="TQM57957.1"/>
    </source>
</evidence>
<keyword evidence="2" id="KW-0808">Transferase</keyword>
<dbReference type="InterPro" id="IPR001763">
    <property type="entry name" value="Rhodanese-like_dom"/>
</dbReference>
<feature type="domain" description="Rhodanese" evidence="1">
    <location>
        <begin position="30"/>
        <end position="125"/>
    </location>
</feature>
<dbReference type="OrthoDB" id="9800872at2"/>
<evidence type="ECO:0000259" key="1">
    <source>
        <dbReference type="PROSITE" id="PS50206"/>
    </source>
</evidence>
<dbReference type="PANTHER" id="PTHR43031:SF1">
    <property type="entry name" value="PYRIDINE NUCLEOTIDE-DISULPHIDE OXIDOREDUCTASE"/>
    <property type="match status" value="1"/>
</dbReference>
<accession>A0A543HI38</accession>
<dbReference type="AlphaFoldDB" id="A0A543HI38"/>
<sequence>MTATTAAQMVESARARVATVTPEDAREEVARGGVVVLDVREPIEWEEHIEGAVQIPRGILEFQADPASPAHNPALAPDRRVIVVCRSGTRATLAAATLMELGFTDVVNLAGGMNAWKTAGLPTAEAHGAF</sequence>